<dbReference type="SUPFAM" id="SSF56322">
    <property type="entry name" value="ADC synthase"/>
    <property type="match status" value="1"/>
</dbReference>
<sequence length="470" mass="52680">MQVSPSRTKLLQDRRGFLNTLTSCQQDCLKTHQVRLVSFSIEIPTIDPLAVLQRWHDPKQHFFYWEKPQESLAMAAIAPELLLQVNTQRFTKTQQFLESSLDQAVLQGQLDCPFAGPHFFCGFTFFEAKHHHPPLFPSGLVFLPRWQLVSYQGQSLLVANFALEATSQLDRLVDALMQKLEQLQTHAQGFHIQPTQETIPFQCCPHTSSIEQSIQKTLTLIQTGELQKLVLAHPLDITTPAPLALGQTLHRLRQRYPECCVFAIGNGEGQIFWGASPERLVSLRDRHLVTDVLAGSAPRGHSIIEDISLGKKLLHNQKDGHEHQLVLEFICNQLRTLGMRPQTSSPAHLMQLANIQHLRTLVSATAPCHLQILDILAALHPTPAVAGTHRDRACDYIRQYEAFDRHLYAAPLGWINHRGDGEFAVGIRSALSDGCHTRLYAGAGIVAGSEPQKELAEVELKLRTLLEALV</sequence>
<dbReference type="EMBL" id="JTHE03000076">
    <property type="protein sequence ID" value="MCM1983729.1"/>
    <property type="molecule type" value="Genomic_DNA"/>
</dbReference>
<keyword evidence="8" id="KW-1185">Reference proteome</keyword>
<feature type="domain" description="Chorismate-utilising enzyme C-terminal" evidence="6">
    <location>
        <begin position="211"/>
        <end position="461"/>
    </location>
</feature>
<accession>A0ABD4T565</accession>
<dbReference type="Gene3D" id="3.60.120.10">
    <property type="entry name" value="Anthranilate synthase"/>
    <property type="match status" value="1"/>
</dbReference>
<dbReference type="InterPro" id="IPR015890">
    <property type="entry name" value="Chorismate_C"/>
</dbReference>
<evidence type="ECO:0000256" key="2">
    <source>
        <dbReference type="ARBA" id="ARBA00005297"/>
    </source>
</evidence>
<dbReference type="InterPro" id="IPR004561">
    <property type="entry name" value="IsoChor_synthase"/>
</dbReference>
<dbReference type="AlphaFoldDB" id="A0ABD4T565"/>
<evidence type="ECO:0000313" key="7">
    <source>
        <dbReference type="EMBL" id="MCM1983729.1"/>
    </source>
</evidence>
<gene>
    <name evidence="7" type="ORF">QQ91_0012965</name>
</gene>
<dbReference type="RefSeq" id="WP_166282676.1">
    <property type="nucleotide sequence ID" value="NZ_JTHE03000076.1"/>
</dbReference>
<dbReference type="GO" id="GO:0008909">
    <property type="term" value="F:isochorismate synthase activity"/>
    <property type="evidence" value="ECO:0007669"/>
    <property type="project" value="UniProtKB-EC"/>
</dbReference>
<comment type="catalytic activity">
    <reaction evidence="1">
        <text>chorismate = isochorismate</text>
        <dbReference type="Rhea" id="RHEA:18985"/>
        <dbReference type="ChEBI" id="CHEBI:29748"/>
        <dbReference type="ChEBI" id="CHEBI:29780"/>
        <dbReference type="EC" id="5.4.4.2"/>
    </reaction>
</comment>
<dbReference type="EC" id="5.4.4.2" evidence="3"/>
<protein>
    <recommendedName>
        <fullName evidence="3">isochorismate synthase</fullName>
        <ecNumber evidence="3">5.4.4.2</ecNumber>
    </recommendedName>
    <alternativeName>
        <fullName evidence="5">Isochorismate mutase</fullName>
    </alternativeName>
</protein>
<evidence type="ECO:0000256" key="1">
    <source>
        <dbReference type="ARBA" id="ARBA00000799"/>
    </source>
</evidence>
<dbReference type="NCBIfam" id="TIGR00543">
    <property type="entry name" value="isochor_syn"/>
    <property type="match status" value="1"/>
</dbReference>
<evidence type="ECO:0000256" key="3">
    <source>
        <dbReference type="ARBA" id="ARBA00012824"/>
    </source>
</evidence>
<dbReference type="PANTHER" id="PTHR42839">
    <property type="entry name" value="ISOCHORISMATE SYNTHASE ENTC"/>
    <property type="match status" value="1"/>
</dbReference>
<dbReference type="Pfam" id="PF00425">
    <property type="entry name" value="Chorismate_bind"/>
    <property type="match status" value="1"/>
</dbReference>
<proteinExistence type="inferred from homology"/>
<dbReference type="Proteomes" id="UP000031561">
    <property type="component" value="Unassembled WGS sequence"/>
</dbReference>
<evidence type="ECO:0000256" key="5">
    <source>
        <dbReference type="ARBA" id="ARBA00041564"/>
    </source>
</evidence>
<name>A0ABD4T565_9CYAN</name>
<dbReference type="PANTHER" id="PTHR42839:SF2">
    <property type="entry name" value="ISOCHORISMATE SYNTHASE ENTC"/>
    <property type="match status" value="1"/>
</dbReference>
<dbReference type="InterPro" id="IPR005801">
    <property type="entry name" value="ADC_synthase"/>
</dbReference>
<comment type="similarity">
    <text evidence="2">Belongs to the isochorismate synthase family.</text>
</comment>
<evidence type="ECO:0000256" key="4">
    <source>
        <dbReference type="ARBA" id="ARBA00023235"/>
    </source>
</evidence>
<comment type="caution">
    <text evidence="7">The sequence shown here is derived from an EMBL/GenBank/DDBJ whole genome shotgun (WGS) entry which is preliminary data.</text>
</comment>
<organism evidence="7 8">
    <name type="scientific">Lyngbya confervoides BDU141951</name>
    <dbReference type="NCBI Taxonomy" id="1574623"/>
    <lineage>
        <taxon>Bacteria</taxon>
        <taxon>Bacillati</taxon>
        <taxon>Cyanobacteriota</taxon>
        <taxon>Cyanophyceae</taxon>
        <taxon>Oscillatoriophycideae</taxon>
        <taxon>Oscillatoriales</taxon>
        <taxon>Microcoleaceae</taxon>
        <taxon>Lyngbya</taxon>
    </lineage>
</organism>
<keyword evidence="4 7" id="KW-0413">Isomerase</keyword>
<evidence type="ECO:0000313" key="8">
    <source>
        <dbReference type="Proteomes" id="UP000031561"/>
    </source>
</evidence>
<reference evidence="7 8" key="1">
    <citation type="journal article" date="2015" name="Genome Announc.">
        <title>Draft Genome Sequence of Filamentous Marine Cyanobacterium Lyngbya confervoides Strain BDU141951.</title>
        <authorList>
            <person name="Chandrababunaidu M.M."/>
            <person name="Sen D."/>
            <person name="Tripathy S."/>
        </authorList>
    </citation>
    <scope>NUCLEOTIDE SEQUENCE [LARGE SCALE GENOMIC DNA]</scope>
    <source>
        <strain evidence="7 8">BDU141951</strain>
    </source>
</reference>
<evidence type="ECO:0000259" key="6">
    <source>
        <dbReference type="Pfam" id="PF00425"/>
    </source>
</evidence>